<dbReference type="EMBL" id="MHQC01000007">
    <property type="protein sequence ID" value="OGZ95571.1"/>
    <property type="molecule type" value="Genomic_DNA"/>
</dbReference>
<name>A0A1G2KAL5_9BACT</name>
<protein>
    <submittedName>
        <fullName evidence="1">Uncharacterized protein</fullName>
    </submittedName>
</protein>
<evidence type="ECO:0000313" key="2">
    <source>
        <dbReference type="Proteomes" id="UP000177152"/>
    </source>
</evidence>
<proteinExistence type="predicted"/>
<reference evidence="1 2" key="1">
    <citation type="journal article" date="2016" name="Nat. Commun.">
        <title>Thousands of microbial genomes shed light on interconnected biogeochemical processes in an aquifer system.</title>
        <authorList>
            <person name="Anantharaman K."/>
            <person name="Brown C.T."/>
            <person name="Hug L.A."/>
            <person name="Sharon I."/>
            <person name="Castelle C.J."/>
            <person name="Probst A.J."/>
            <person name="Thomas B.C."/>
            <person name="Singh A."/>
            <person name="Wilkins M.J."/>
            <person name="Karaoz U."/>
            <person name="Brodie E.L."/>
            <person name="Williams K.H."/>
            <person name="Hubbard S.S."/>
            <person name="Banfield J.F."/>
        </authorList>
    </citation>
    <scope>NUCLEOTIDE SEQUENCE [LARGE SCALE GENOMIC DNA]</scope>
</reference>
<organism evidence="1 2">
    <name type="scientific">Candidatus Sungbacteria bacterium RIFCSPHIGHO2_01_FULL_47_32</name>
    <dbReference type="NCBI Taxonomy" id="1802264"/>
    <lineage>
        <taxon>Bacteria</taxon>
        <taxon>Candidatus Sungiibacteriota</taxon>
    </lineage>
</organism>
<evidence type="ECO:0000313" key="1">
    <source>
        <dbReference type="EMBL" id="OGZ95571.1"/>
    </source>
</evidence>
<gene>
    <name evidence="1" type="ORF">A2633_06560</name>
</gene>
<dbReference type="AlphaFoldDB" id="A0A1G2KAL5"/>
<sequence length="131" mass="14816">MRVVRVLSQNEFEAFQTGLEFLGEVEESVTYRAGCFGGSADLSEFALFDVLLGLKDQAVTLGGHVLILEKPDIEPNRRVRQKGKVYRWKMVTMEDAEKALGELARMKGKTLEEMREIMDEISRKLSKGCSK</sequence>
<dbReference type="Proteomes" id="UP000177152">
    <property type="component" value="Unassembled WGS sequence"/>
</dbReference>
<comment type="caution">
    <text evidence="1">The sequence shown here is derived from an EMBL/GenBank/DDBJ whole genome shotgun (WGS) entry which is preliminary data.</text>
</comment>
<accession>A0A1G2KAL5</accession>